<dbReference type="STRING" id="930131.SAMN05216389_11499"/>
<keyword evidence="1" id="KW-1133">Transmembrane helix</keyword>
<feature type="transmembrane region" description="Helical" evidence="1">
    <location>
        <begin position="114"/>
        <end position="133"/>
    </location>
</feature>
<organism evidence="2 3">
    <name type="scientific">Oceanobacillus limi</name>
    <dbReference type="NCBI Taxonomy" id="930131"/>
    <lineage>
        <taxon>Bacteria</taxon>
        <taxon>Bacillati</taxon>
        <taxon>Bacillota</taxon>
        <taxon>Bacilli</taxon>
        <taxon>Bacillales</taxon>
        <taxon>Bacillaceae</taxon>
        <taxon>Oceanobacillus</taxon>
    </lineage>
</organism>
<keyword evidence="1" id="KW-0472">Membrane</keyword>
<dbReference type="EMBL" id="FOHE01000014">
    <property type="protein sequence ID" value="SET55386.1"/>
    <property type="molecule type" value="Genomic_DNA"/>
</dbReference>
<name>A0A1I0FDV1_9BACI</name>
<evidence type="ECO:0008006" key="4">
    <source>
        <dbReference type="Google" id="ProtNLM"/>
    </source>
</evidence>
<protein>
    <recommendedName>
        <fullName evidence="4">Nickel transport protein</fullName>
    </recommendedName>
</protein>
<dbReference type="RefSeq" id="WP_139177948.1">
    <property type="nucleotide sequence ID" value="NZ_FOHE01000014.1"/>
</dbReference>
<evidence type="ECO:0000313" key="3">
    <source>
        <dbReference type="Proteomes" id="UP000198618"/>
    </source>
</evidence>
<keyword evidence="3" id="KW-1185">Reference proteome</keyword>
<reference evidence="2 3" key="1">
    <citation type="submission" date="2016-10" db="EMBL/GenBank/DDBJ databases">
        <authorList>
            <person name="de Groot N.N."/>
        </authorList>
    </citation>
    <scope>NUCLEOTIDE SEQUENCE [LARGE SCALE GENOMIC DNA]</scope>
    <source>
        <strain evidence="2 3">IBRC-M 10780</strain>
    </source>
</reference>
<dbReference type="AlphaFoldDB" id="A0A1I0FDV1"/>
<dbReference type="OrthoDB" id="2886722at2"/>
<proteinExistence type="predicted"/>
<sequence length="135" mass="15342">MRKNKLIFIYLTILILFLTSLVPSTVFAHKMLVEHVEDGIIYIHYDNGTPAKIATVTLYDEHGNILLEEVANDHGYVYYDGETTVYRIVADDGMGHRASSVKSEENNEESIPSFMKALLGVSILLFVAAFFYYRN</sequence>
<dbReference type="Proteomes" id="UP000198618">
    <property type="component" value="Unassembled WGS sequence"/>
</dbReference>
<evidence type="ECO:0000256" key="1">
    <source>
        <dbReference type="SAM" id="Phobius"/>
    </source>
</evidence>
<evidence type="ECO:0000313" key="2">
    <source>
        <dbReference type="EMBL" id="SET55386.1"/>
    </source>
</evidence>
<keyword evidence="1" id="KW-0812">Transmembrane</keyword>
<accession>A0A1I0FDV1</accession>
<gene>
    <name evidence="2" type="ORF">SAMN05216389_11499</name>
</gene>